<dbReference type="OrthoDB" id="8907786at2"/>
<evidence type="ECO:0000313" key="1">
    <source>
        <dbReference type="EMBL" id="ARN21017.1"/>
    </source>
</evidence>
<protein>
    <submittedName>
        <fullName evidence="1">Uncharacterized protein</fullName>
    </submittedName>
</protein>
<keyword evidence="2" id="KW-1185">Reference proteome</keyword>
<evidence type="ECO:0000313" key="2">
    <source>
        <dbReference type="Proteomes" id="UP000193427"/>
    </source>
</evidence>
<dbReference type="RefSeq" id="WP_085751298.1">
    <property type="nucleotide sequence ID" value="NZ_BSPR01000004.1"/>
</dbReference>
<gene>
    <name evidence="1" type="ORF">A4W93_14565</name>
</gene>
<sequence>MNVRSPEQTPARPSVVITLAHLLERLERSPVAVDPVQYRSVVTHLVQEFESVKPGETLNAVLDSYPAAAELYENLQYQHAGLCRSALEFSSSAELQARDVIDKARRATDQ</sequence>
<dbReference type="EMBL" id="CP015118">
    <property type="protein sequence ID" value="ARN21017.1"/>
    <property type="molecule type" value="Genomic_DNA"/>
</dbReference>
<dbReference type="AlphaFoldDB" id="A0A1W6LA07"/>
<reference evidence="1 2" key="1">
    <citation type="submission" date="2016-04" db="EMBL/GenBank/DDBJ databases">
        <title>Complete genome sequence of natural rubber-degrading, novel Gram-negative bacterium, Rhizobacter gummiphilus strain NS21.</title>
        <authorList>
            <person name="Tabata M."/>
            <person name="Kasai D."/>
            <person name="Fukuda M."/>
        </authorList>
    </citation>
    <scope>NUCLEOTIDE SEQUENCE [LARGE SCALE GENOMIC DNA]</scope>
    <source>
        <strain evidence="1 2">NS21</strain>
    </source>
</reference>
<dbReference type="KEGG" id="rgu:A4W93_14565"/>
<name>A0A1W6LA07_9BURK</name>
<dbReference type="Proteomes" id="UP000193427">
    <property type="component" value="Chromosome"/>
</dbReference>
<dbReference type="STRING" id="946333.A4W93_14565"/>
<organism evidence="1 2">
    <name type="scientific">Piscinibacter gummiphilus</name>
    <dbReference type="NCBI Taxonomy" id="946333"/>
    <lineage>
        <taxon>Bacteria</taxon>
        <taxon>Pseudomonadati</taxon>
        <taxon>Pseudomonadota</taxon>
        <taxon>Betaproteobacteria</taxon>
        <taxon>Burkholderiales</taxon>
        <taxon>Sphaerotilaceae</taxon>
        <taxon>Piscinibacter</taxon>
    </lineage>
</organism>
<accession>A0A1W6LA07</accession>
<proteinExistence type="predicted"/>